<accession>A0A7C2JWD8</accession>
<sequence>MRRRGASLIEMVTVIALLGSLLTMTATTMHRVIRTEAVARHVNVRLMALHRAATLFRQDVHAATAVTIADGGRRLTCTFADQAHAEYMVDATALERTRSSTDSQPLREAFRLHDAKVRFHSQERSGHTVYTMQLDVPATGVLSESTTEPSLIPIPVDAVARRTVVEHSRWSLR</sequence>
<dbReference type="SUPFAM" id="SSF54523">
    <property type="entry name" value="Pili subunits"/>
    <property type="match status" value="1"/>
</dbReference>
<comment type="caution">
    <text evidence="1">The sequence shown here is derived from an EMBL/GenBank/DDBJ whole genome shotgun (WGS) entry which is preliminary data.</text>
</comment>
<reference evidence="1" key="1">
    <citation type="journal article" date="2020" name="mSystems">
        <title>Genome- and Community-Level Interaction Insights into Carbon Utilization and Element Cycling Functions of Hydrothermarchaeota in Hydrothermal Sediment.</title>
        <authorList>
            <person name="Zhou Z."/>
            <person name="Liu Y."/>
            <person name="Xu W."/>
            <person name="Pan J."/>
            <person name="Luo Z.H."/>
            <person name="Li M."/>
        </authorList>
    </citation>
    <scope>NUCLEOTIDE SEQUENCE [LARGE SCALE GENOMIC DNA]</scope>
    <source>
        <strain evidence="1">SpSt-339</strain>
    </source>
</reference>
<dbReference type="EMBL" id="DSOK01000051">
    <property type="protein sequence ID" value="HEN14144.1"/>
    <property type="molecule type" value="Genomic_DNA"/>
</dbReference>
<name>A0A7C2JWD8_9PLAN</name>
<proteinExistence type="predicted"/>
<dbReference type="InterPro" id="IPR045584">
    <property type="entry name" value="Pilin-like"/>
</dbReference>
<dbReference type="AlphaFoldDB" id="A0A7C2JWD8"/>
<evidence type="ECO:0000313" key="1">
    <source>
        <dbReference type="EMBL" id="HEN14144.1"/>
    </source>
</evidence>
<protein>
    <recommendedName>
        <fullName evidence="2">Prepilin-type N-terminal cleavage/methylation domain-containing protein</fullName>
    </recommendedName>
</protein>
<organism evidence="1">
    <name type="scientific">Schlesneria paludicola</name>
    <dbReference type="NCBI Taxonomy" id="360056"/>
    <lineage>
        <taxon>Bacteria</taxon>
        <taxon>Pseudomonadati</taxon>
        <taxon>Planctomycetota</taxon>
        <taxon>Planctomycetia</taxon>
        <taxon>Planctomycetales</taxon>
        <taxon>Planctomycetaceae</taxon>
        <taxon>Schlesneria</taxon>
    </lineage>
</organism>
<gene>
    <name evidence="1" type="ORF">ENQ76_01575</name>
</gene>
<evidence type="ECO:0008006" key="2">
    <source>
        <dbReference type="Google" id="ProtNLM"/>
    </source>
</evidence>